<proteinExistence type="predicted"/>
<feature type="non-terminal residue" evidence="2">
    <location>
        <position position="1"/>
    </location>
</feature>
<keyword evidence="1" id="KW-1133">Transmembrane helix</keyword>
<accession>A0AAW0E1K4</accession>
<feature type="transmembrane region" description="Helical" evidence="1">
    <location>
        <begin position="20"/>
        <end position="39"/>
    </location>
</feature>
<dbReference type="Proteomes" id="UP001362999">
    <property type="component" value="Unassembled WGS sequence"/>
</dbReference>
<reference evidence="2 3" key="1">
    <citation type="journal article" date="2024" name="J Genomics">
        <title>Draft genome sequencing and assembly of Favolaschia claudopus CIRM-BRFM 2984 isolated from oak limbs.</title>
        <authorList>
            <person name="Navarro D."/>
            <person name="Drula E."/>
            <person name="Chaduli D."/>
            <person name="Cazenave R."/>
            <person name="Ahrendt S."/>
            <person name="Wang J."/>
            <person name="Lipzen A."/>
            <person name="Daum C."/>
            <person name="Barry K."/>
            <person name="Grigoriev I.V."/>
            <person name="Favel A."/>
            <person name="Rosso M.N."/>
            <person name="Martin F."/>
        </authorList>
    </citation>
    <scope>NUCLEOTIDE SEQUENCE [LARGE SCALE GENOMIC DNA]</scope>
    <source>
        <strain evidence="2 3">CIRM-BRFM 2984</strain>
    </source>
</reference>
<comment type="caution">
    <text evidence="2">The sequence shown here is derived from an EMBL/GenBank/DDBJ whole genome shotgun (WGS) entry which is preliminary data.</text>
</comment>
<dbReference type="EMBL" id="JAWWNJ010000003">
    <property type="protein sequence ID" value="KAK7059314.1"/>
    <property type="molecule type" value="Genomic_DNA"/>
</dbReference>
<keyword evidence="1" id="KW-0472">Membrane</keyword>
<feature type="non-terminal residue" evidence="2">
    <location>
        <position position="224"/>
    </location>
</feature>
<gene>
    <name evidence="2" type="ORF">R3P38DRAFT_2436237</name>
</gene>
<evidence type="ECO:0000256" key="1">
    <source>
        <dbReference type="SAM" id="Phobius"/>
    </source>
</evidence>
<name>A0AAW0E1K4_9AGAR</name>
<dbReference type="AlphaFoldDB" id="A0AAW0E1K4"/>
<keyword evidence="1" id="KW-0812">Transmembrane</keyword>
<evidence type="ECO:0000313" key="2">
    <source>
        <dbReference type="EMBL" id="KAK7059314.1"/>
    </source>
</evidence>
<keyword evidence="3" id="KW-1185">Reference proteome</keyword>
<evidence type="ECO:0000313" key="3">
    <source>
        <dbReference type="Proteomes" id="UP001362999"/>
    </source>
</evidence>
<protein>
    <submittedName>
        <fullName evidence="2">Uncharacterized protein</fullName>
    </submittedName>
</protein>
<sequence length="224" mass="25217">NPYILSITLLVAFLHTRYHVSFRACALILLVLRLLFAAIPGNMLGADSFPRQLSTVFLDLGLRDRFKVHPICSMCHRIFDAANDSTSLCPDCGNEIYRPLTQSLFRRLFGNNTEEDDESIQSIRQPLVVAPIQLLSNGLQHLFSRPGVVAAVNSWKTRERNTDELRCIQDGAVWNTIKGHDDTLFFFGGDSDKELRIGVSFNFDWFGRKTSNYGPSHSSGAMSF</sequence>
<organism evidence="2 3">
    <name type="scientific">Favolaschia claudopus</name>
    <dbReference type="NCBI Taxonomy" id="2862362"/>
    <lineage>
        <taxon>Eukaryota</taxon>
        <taxon>Fungi</taxon>
        <taxon>Dikarya</taxon>
        <taxon>Basidiomycota</taxon>
        <taxon>Agaricomycotina</taxon>
        <taxon>Agaricomycetes</taxon>
        <taxon>Agaricomycetidae</taxon>
        <taxon>Agaricales</taxon>
        <taxon>Marasmiineae</taxon>
        <taxon>Mycenaceae</taxon>
        <taxon>Favolaschia</taxon>
    </lineage>
</organism>